<dbReference type="GO" id="GO:0007059">
    <property type="term" value="P:chromosome segregation"/>
    <property type="evidence" value="ECO:0007669"/>
    <property type="project" value="InterPro"/>
</dbReference>
<comment type="caution">
    <text evidence="2">The sequence shown here is derived from an EMBL/GenBank/DDBJ whole genome shotgun (WGS) entry which is preliminary data.</text>
</comment>
<dbReference type="PANTHER" id="PTHR14778:SF2">
    <property type="entry name" value="KINETOCHORE-ASSOCIATED PROTEIN DSN1 HOMOLOG"/>
    <property type="match status" value="1"/>
</dbReference>
<dbReference type="OrthoDB" id="3364649at2759"/>
<dbReference type="Proteomes" id="UP000518752">
    <property type="component" value="Unassembled WGS sequence"/>
</dbReference>
<dbReference type="AlphaFoldDB" id="A0A8H5HYS9"/>
<organism evidence="2 3">
    <name type="scientific">Collybiopsis confluens</name>
    <dbReference type="NCBI Taxonomy" id="2823264"/>
    <lineage>
        <taxon>Eukaryota</taxon>
        <taxon>Fungi</taxon>
        <taxon>Dikarya</taxon>
        <taxon>Basidiomycota</taxon>
        <taxon>Agaricomycotina</taxon>
        <taxon>Agaricomycetes</taxon>
        <taxon>Agaricomycetidae</taxon>
        <taxon>Agaricales</taxon>
        <taxon>Marasmiineae</taxon>
        <taxon>Omphalotaceae</taxon>
        <taxon>Collybiopsis</taxon>
    </lineage>
</organism>
<dbReference type="PANTHER" id="PTHR14778">
    <property type="entry name" value="KINETOCHORE-ASSOCIATED PROTEIN DSN1 HOMOLOG"/>
    <property type="match status" value="1"/>
</dbReference>
<feature type="region of interest" description="Disordered" evidence="1">
    <location>
        <begin position="377"/>
        <end position="421"/>
    </location>
</feature>
<evidence type="ECO:0000256" key="1">
    <source>
        <dbReference type="SAM" id="MobiDB-lite"/>
    </source>
</evidence>
<dbReference type="Pfam" id="PF08202">
    <property type="entry name" value="MIS13"/>
    <property type="match status" value="1"/>
</dbReference>
<proteinExistence type="predicted"/>
<gene>
    <name evidence="2" type="ORF">D9757_001835</name>
</gene>
<reference evidence="2 3" key="1">
    <citation type="journal article" date="2020" name="ISME J.">
        <title>Uncovering the hidden diversity of litter-decomposition mechanisms in mushroom-forming fungi.</title>
        <authorList>
            <person name="Floudas D."/>
            <person name="Bentzer J."/>
            <person name="Ahren D."/>
            <person name="Johansson T."/>
            <person name="Persson P."/>
            <person name="Tunlid A."/>
        </authorList>
    </citation>
    <scope>NUCLEOTIDE SEQUENCE [LARGE SCALE GENOMIC DNA]</scope>
    <source>
        <strain evidence="2 3">CBS 406.79</strain>
    </source>
</reference>
<dbReference type="InterPro" id="IPR013218">
    <property type="entry name" value="Dsn1/Mis13"/>
</dbReference>
<keyword evidence="3" id="KW-1185">Reference proteome</keyword>
<dbReference type="EMBL" id="JAACJN010000008">
    <property type="protein sequence ID" value="KAF5391864.1"/>
    <property type="molecule type" value="Genomic_DNA"/>
</dbReference>
<evidence type="ECO:0000313" key="2">
    <source>
        <dbReference type="EMBL" id="KAF5391864.1"/>
    </source>
</evidence>
<feature type="compositionally biased region" description="Low complexity" evidence="1">
    <location>
        <begin position="404"/>
        <end position="421"/>
    </location>
</feature>
<accession>A0A8H5HYS9</accession>
<evidence type="ECO:0000313" key="3">
    <source>
        <dbReference type="Proteomes" id="UP000518752"/>
    </source>
</evidence>
<dbReference type="GO" id="GO:0051301">
    <property type="term" value="P:cell division"/>
    <property type="evidence" value="ECO:0007669"/>
    <property type="project" value="InterPro"/>
</dbReference>
<name>A0A8H5HYS9_9AGAR</name>
<sequence length="421" mass="46628">MGEVIGGQAQSTGEANGSVNLLKRPGYFVGPLPIHIHPISLSIAHPHPSISESSFYKHIDPELPDIERLRLLLTWCASRAENSYASTASGDTLPSLTAEEASVLRKAQGNILRMLADKQIDLSVNLQSVLSGTRTNDQNVSNRRYEAQYSNEIRSMEQEQEAWKKANYHYETFFKEEQGWFEKRKSDIFQRETLSAKAKGKQKAHDAEEDWNWLPSERHLPESQHSGFSLAKSVLGLRPSSSGSLKRESARTRIGHEDVEARLKKQYSELAFNLDTLHTHVNTARATTRAAEADLDSRFRLLHLALDARSGDLRDTSRSGAASAATQIVNSYMPPIPNAPARQANDPHDLFRALAMVDSTRPPGQIGDGVRRAAREVQRMEENGIAGSSQRKLTEVPQTPKKAPGTPRRGTTPGRGSTPGR</sequence>
<dbReference type="GO" id="GO:0000444">
    <property type="term" value="C:MIS12/MIND type complex"/>
    <property type="evidence" value="ECO:0007669"/>
    <property type="project" value="InterPro"/>
</dbReference>
<protein>
    <submittedName>
        <fullName evidence="2">Uncharacterized protein</fullName>
    </submittedName>
</protein>